<accession>A0A9W7FYQ1</accession>
<evidence type="ECO:0000313" key="2">
    <source>
        <dbReference type="Proteomes" id="UP001165065"/>
    </source>
</evidence>
<dbReference type="EMBL" id="BRYA01000596">
    <property type="protein sequence ID" value="GMI24884.1"/>
    <property type="molecule type" value="Genomic_DNA"/>
</dbReference>
<comment type="caution">
    <text evidence="1">The sequence shown here is derived from an EMBL/GenBank/DDBJ whole genome shotgun (WGS) entry which is preliminary data.</text>
</comment>
<dbReference type="AlphaFoldDB" id="A0A9W7FYQ1"/>
<proteinExistence type="predicted"/>
<sequence length="290" mass="32502">MAHSTITLTSPNGIPTPIILYPSIALNELVAVLKTTFPPPHPAMLPVGVKDTARDIYYPLQILTSIPKYFEGKTYELQWSKADKELEEEQETALATRGGPRNKMLVSPNVVHRVMNLFRKVATPGPTPSVTLPQYTSIIHHMFPPTHTPNHPYITKLISLYNLYDSGRGYCTAREILILPSSPSGAPKSSSRFFFDNSLFFCAVEKSRLKTVEKSVDPLSCRYVPNQGWAQDLRFQCQHSDYPGLDIRVELNGAKFMRQLESCFPFLQSEARVAAGDSDNGEDDLQETLK</sequence>
<dbReference type="OrthoDB" id="10379187at2759"/>
<gene>
    <name evidence="1" type="ORF">TrCOL_g4802</name>
</gene>
<evidence type="ECO:0000313" key="1">
    <source>
        <dbReference type="EMBL" id="GMI24884.1"/>
    </source>
</evidence>
<name>A0A9W7FYQ1_9STRA</name>
<dbReference type="Proteomes" id="UP001165065">
    <property type="component" value="Unassembled WGS sequence"/>
</dbReference>
<keyword evidence="2" id="KW-1185">Reference proteome</keyword>
<reference evidence="2" key="1">
    <citation type="journal article" date="2023" name="Commun. Biol.">
        <title>Genome analysis of Parmales, the sister group of diatoms, reveals the evolutionary specialization of diatoms from phago-mixotrophs to photoautotrophs.</title>
        <authorList>
            <person name="Ban H."/>
            <person name="Sato S."/>
            <person name="Yoshikawa S."/>
            <person name="Yamada K."/>
            <person name="Nakamura Y."/>
            <person name="Ichinomiya M."/>
            <person name="Sato N."/>
            <person name="Blanc-Mathieu R."/>
            <person name="Endo H."/>
            <person name="Kuwata A."/>
            <person name="Ogata H."/>
        </authorList>
    </citation>
    <scope>NUCLEOTIDE SEQUENCE [LARGE SCALE GENOMIC DNA]</scope>
</reference>
<organism evidence="1 2">
    <name type="scientific">Triparma columacea</name>
    <dbReference type="NCBI Taxonomy" id="722753"/>
    <lineage>
        <taxon>Eukaryota</taxon>
        <taxon>Sar</taxon>
        <taxon>Stramenopiles</taxon>
        <taxon>Ochrophyta</taxon>
        <taxon>Bolidophyceae</taxon>
        <taxon>Parmales</taxon>
        <taxon>Triparmaceae</taxon>
        <taxon>Triparma</taxon>
    </lineage>
</organism>
<protein>
    <submittedName>
        <fullName evidence="1">Uncharacterized protein</fullName>
    </submittedName>
</protein>